<organism evidence="4 5">
    <name type="scientific">Nocardioides bizhenqiangii</name>
    <dbReference type="NCBI Taxonomy" id="3095076"/>
    <lineage>
        <taxon>Bacteria</taxon>
        <taxon>Bacillati</taxon>
        <taxon>Actinomycetota</taxon>
        <taxon>Actinomycetes</taxon>
        <taxon>Propionibacteriales</taxon>
        <taxon>Nocardioidaceae</taxon>
        <taxon>Nocardioides</taxon>
    </lineage>
</organism>
<dbReference type="EMBL" id="CP141059">
    <property type="protein sequence ID" value="WQQ28180.1"/>
    <property type="molecule type" value="Genomic_DNA"/>
</dbReference>
<dbReference type="Pfam" id="PF00571">
    <property type="entry name" value="CBS"/>
    <property type="match status" value="2"/>
</dbReference>
<keyword evidence="1" id="KW-0129">CBS domain</keyword>
<dbReference type="SUPFAM" id="SSF54631">
    <property type="entry name" value="CBS-domain pair"/>
    <property type="match status" value="1"/>
</dbReference>
<name>A0ABZ0ZV42_9ACTN</name>
<dbReference type="PANTHER" id="PTHR33741:SF5">
    <property type="entry name" value="TRANSMEMBRANE PROTEIN DDB_G0269096-RELATED"/>
    <property type="match status" value="1"/>
</dbReference>
<dbReference type="PANTHER" id="PTHR33741">
    <property type="entry name" value="TRANSMEMBRANE PROTEIN DDB_G0269096-RELATED"/>
    <property type="match status" value="1"/>
</dbReference>
<evidence type="ECO:0000259" key="3">
    <source>
        <dbReference type="PROSITE" id="PS51371"/>
    </source>
</evidence>
<dbReference type="RefSeq" id="WP_322938336.1">
    <property type="nucleotide sequence ID" value="NZ_CP141059.1"/>
</dbReference>
<dbReference type="InterPro" id="IPR007065">
    <property type="entry name" value="HPP"/>
</dbReference>
<dbReference type="Pfam" id="PF04982">
    <property type="entry name" value="TM_HPP"/>
    <property type="match status" value="1"/>
</dbReference>
<dbReference type="SMART" id="SM00116">
    <property type="entry name" value="CBS"/>
    <property type="match status" value="2"/>
</dbReference>
<sequence>MTRYSSAELARGAAGALIGIAVAGATAKVVPGGPETLPFIVAPMGAAAVLLFAVPASPLAQPWPVVGGNTISTLVGLTAYWLVDDVLLAGAVGVGAAIGVMMLLRCLHPPGGACALLAATATPVIDEQGIAFVVLPVAVNTVALLLVAIAVNNLTGRRYPHRAPTKTPPSPAAAELGLGAADIESAMARLSQRLDVLPEDVVALVQDAEAHALDRRLGSVPVQRIMHTDVATVRPFESIYRARTVIVQRKVKTLPVVDDEGHVVGIVSIIDLFTRDLVELEPVETIMIRDVTTIPAATPVAELVPAMTQDGFKVVPVVDDQDRIVGIVTRGDLIAVLHRALLEDRPA</sequence>
<feature type="transmembrane region" description="Helical" evidence="2">
    <location>
        <begin position="129"/>
        <end position="151"/>
    </location>
</feature>
<dbReference type="Proteomes" id="UP001327225">
    <property type="component" value="Chromosome"/>
</dbReference>
<dbReference type="PROSITE" id="PS51371">
    <property type="entry name" value="CBS"/>
    <property type="match status" value="2"/>
</dbReference>
<protein>
    <submittedName>
        <fullName evidence="4">HPP family protein</fullName>
    </submittedName>
</protein>
<feature type="transmembrane region" description="Helical" evidence="2">
    <location>
        <begin position="37"/>
        <end position="56"/>
    </location>
</feature>
<proteinExistence type="predicted"/>
<keyword evidence="2" id="KW-0812">Transmembrane</keyword>
<feature type="transmembrane region" description="Helical" evidence="2">
    <location>
        <begin position="88"/>
        <end position="108"/>
    </location>
</feature>
<dbReference type="Gene3D" id="3.10.580.10">
    <property type="entry name" value="CBS-domain"/>
    <property type="match status" value="2"/>
</dbReference>
<keyword evidence="2" id="KW-0472">Membrane</keyword>
<reference evidence="5" key="1">
    <citation type="submission" date="2023-12" db="EMBL/GenBank/DDBJ databases">
        <title>Novel species in genus Nocardioides.</title>
        <authorList>
            <person name="Zhou H."/>
        </authorList>
    </citation>
    <scope>NUCLEOTIDE SEQUENCE [LARGE SCALE GENOMIC DNA]</scope>
    <source>
        <strain evidence="5">HM61</strain>
    </source>
</reference>
<evidence type="ECO:0000313" key="4">
    <source>
        <dbReference type="EMBL" id="WQQ28180.1"/>
    </source>
</evidence>
<feature type="transmembrane region" description="Helical" evidence="2">
    <location>
        <begin position="63"/>
        <end position="82"/>
    </location>
</feature>
<dbReference type="InterPro" id="IPR058581">
    <property type="entry name" value="TM_HPP"/>
</dbReference>
<keyword evidence="5" id="KW-1185">Reference proteome</keyword>
<dbReference type="InterPro" id="IPR000644">
    <property type="entry name" value="CBS_dom"/>
</dbReference>
<dbReference type="InterPro" id="IPR046342">
    <property type="entry name" value="CBS_dom_sf"/>
</dbReference>
<feature type="domain" description="CBS" evidence="3">
    <location>
        <begin position="287"/>
        <end position="343"/>
    </location>
</feature>
<evidence type="ECO:0000313" key="5">
    <source>
        <dbReference type="Proteomes" id="UP001327225"/>
    </source>
</evidence>
<keyword evidence="2" id="KW-1133">Transmembrane helix</keyword>
<evidence type="ECO:0000256" key="2">
    <source>
        <dbReference type="SAM" id="Phobius"/>
    </source>
</evidence>
<accession>A0ABZ0ZV42</accession>
<evidence type="ECO:0000256" key="1">
    <source>
        <dbReference type="PROSITE-ProRule" id="PRU00703"/>
    </source>
</evidence>
<gene>
    <name evidence="4" type="ORF">SHK19_08090</name>
</gene>
<feature type="domain" description="CBS" evidence="3">
    <location>
        <begin position="226"/>
        <end position="285"/>
    </location>
</feature>